<dbReference type="SUPFAM" id="SSF53167">
    <property type="entry name" value="Purine and uridine phosphorylases"/>
    <property type="match status" value="1"/>
</dbReference>
<dbReference type="OrthoDB" id="5296640at2"/>
<evidence type="ECO:0000313" key="2">
    <source>
        <dbReference type="Proteomes" id="UP000031552"/>
    </source>
</evidence>
<dbReference type="GO" id="GO:0009116">
    <property type="term" value="P:nucleoside metabolic process"/>
    <property type="evidence" value="ECO:0007669"/>
    <property type="project" value="InterPro"/>
</dbReference>
<comment type="caution">
    <text evidence="1">The sequence shown here is derived from an EMBL/GenBank/DDBJ whole genome shotgun (WGS) entry which is preliminary data.</text>
</comment>
<proteinExistence type="predicted"/>
<accession>A0A090D1V3</accession>
<dbReference type="EMBL" id="CCEJ010000005">
    <property type="protein sequence ID" value="CDR34110.1"/>
    <property type="molecule type" value="Genomic_DNA"/>
</dbReference>
<reference evidence="1" key="1">
    <citation type="submission" date="2013-12" db="EMBL/GenBank/DDBJ databases">
        <authorList>
            <person name="Linke B."/>
        </authorList>
    </citation>
    <scope>NUCLEOTIDE SEQUENCE [LARGE SCALE GENOMIC DNA]</scope>
    <source>
        <strain evidence="1">CRIB-18</strain>
    </source>
</reference>
<gene>
    <name evidence="1" type="ORF">CSEC_1290</name>
</gene>
<evidence type="ECO:0000313" key="1">
    <source>
        <dbReference type="EMBL" id="CDR34110.1"/>
    </source>
</evidence>
<dbReference type="STRING" id="1437425.CSEC_1290"/>
<dbReference type="AlphaFoldDB" id="A0A090D1V3"/>
<sequence>MRVLFLTFAIVLGLPITMRLGANETTCKQIFLTLEDCLFVKYPVPEKGIVCSNYERAFRLSENLDDSEIHKCSWGSFVVIGNYKDEKIFIACAPVGSGSGLLFTELFVAGAKYIIRYGSDDVKLPPESDAYLVKIVDEADNLYGFNLQSGVPTEEWGQSINASTEIVSSLISTAVSKKINYEMRICHHLENYHGLRSPDKFSSERAERLQAILQELKRHPKTASFDMETAVLFRVAKDFGLHAATILQTVKKESPKLSSYEGENYQEARKVEEEIFFNYVLDALLNI</sequence>
<dbReference type="Proteomes" id="UP000031552">
    <property type="component" value="Unassembled WGS sequence"/>
</dbReference>
<organism evidence="1 2">
    <name type="scientific">Candidatus Criblamydia sequanensis CRIB-18</name>
    <dbReference type="NCBI Taxonomy" id="1437425"/>
    <lineage>
        <taxon>Bacteria</taxon>
        <taxon>Pseudomonadati</taxon>
        <taxon>Chlamydiota</taxon>
        <taxon>Chlamydiia</taxon>
        <taxon>Parachlamydiales</taxon>
        <taxon>Candidatus Criblamydiaceae</taxon>
        <taxon>Candidatus Criblamydia</taxon>
    </lineage>
</organism>
<protein>
    <submittedName>
        <fullName evidence="1">Secreted protein</fullName>
    </submittedName>
</protein>
<dbReference type="Gene3D" id="3.40.50.1580">
    <property type="entry name" value="Nucleoside phosphorylase domain"/>
    <property type="match status" value="1"/>
</dbReference>
<dbReference type="GO" id="GO:0003824">
    <property type="term" value="F:catalytic activity"/>
    <property type="evidence" value="ECO:0007669"/>
    <property type="project" value="InterPro"/>
</dbReference>
<name>A0A090D1V3_9BACT</name>
<dbReference type="InterPro" id="IPR035994">
    <property type="entry name" value="Nucleoside_phosphorylase_sf"/>
</dbReference>
<reference evidence="1" key="2">
    <citation type="submission" date="2014-09" db="EMBL/GenBank/DDBJ databases">
        <title>Criblamydia sequanensis harbors a mega-plasmid encoding arsenite resistance.</title>
        <authorList>
            <person name="Bertelli C."/>
            <person name="Goesmann A."/>
            <person name="Greub G."/>
        </authorList>
    </citation>
    <scope>NUCLEOTIDE SEQUENCE [LARGE SCALE GENOMIC DNA]</scope>
    <source>
        <strain evidence="1">CRIB-18</strain>
    </source>
</reference>
<dbReference type="RefSeq" id="WP_041017650.1">
    <property type="nucleotide sequence ID" value="NZ_CCEJ010000005.1"/>
</dbReference>
<keyword evidence="2" id="KW-1185">Reference proteome</keyword>